<keyword evidence="1" id="KW-0812">Transmembrane</keyword>
<feature type="transmembrane region" description="Helical" evidence="1">
    <location>
        <begin position="30"/>
        <end position="54"/>
    </location>
</feature>
<reference evidence="3" key="1">
    <citation type="submission" date="2015-07" db="EMBL/GenBank/DDBJ databases">
        <title>Near-Complete Genome Sequence of the Cellulolytic Bacterium Bacteroides (Pseudobacteroides) cellulosolvens ATCC 35603.</title>
        <authorList>
            <person name="Dassa B."/>
            <person name="Utturkar S.M."/>
            <person name="Klingeman D.M."/>
            <person name="Hurt R.A."/>
            <person name="Keller M."/>
            <person name="Xu J."/>
            <person name="Reddy Y.H.K."/>
            <person name="Borovok I."/>
            <person name="Grinberg I.R."/>
            <person name="Lamed R."/>
            <person name="Zhivin O."/>
            <person name="Bayer E.A."/>
            <person name="Brown S.D."/>
        </authorList>
    </citation>
    <scope>NUCLEOTIDE SEQUENCE [LARGE SCALE GENOMIC DNA]</scope>
    <source>
        <strain evidence="3">DSM 2933</strain>
    </source>
</reference>
<keyword evidence="1" id="KW-1133">Transmembrane helix</keyword>
<dbReference type="STRING" id="398512.Bccel_0160"/>
<sequence length="119" mass="12977">MEDINFLKSSADFSVVQGKPLCSWVRNVGILYIVFGSILCVGIITAIAGIPLIIAGRQIIRAYDNMKNFSQSNSYYNLTNAIDNLNIFFKLTGVIFSISLCILVLGIITGIILKLSGTI</sequence>
<dbReference type="Pfam" id="PF17319">
    <property type="entry name" value="DUF5362"/>
    <property type="match status" value="1"/>
</dbReference>
<evidence type="ECO:0008006" key="4">
    <source>
        <dbReference type="Google" id="ProtNLM"/>
    </source>
</evidence>
<feature type="transmembrane region" description="Helical" evidence="1">
    <location>
        <begin position="87"/>
        <end position="113"/>
    </location>
</feature>
<accession>A0A0L6JGR0</accession>
<proteinExistence type="predicted"/>
<organism evidence="2 3">
    <name type="scientific">Pseudobacteroides cellulosolvens ATCC 35603 = DSM 2933</name>
    <dbReference type="NCBI Taxonomy" id="398512"/>
    <lineage>
        <taxon>Bacteria</taxon>
        <taxon>Bacillati</taxon>
        <taxon>Bacillota</taxon>
        <taxon>Clostridia</taxon>
        <taxon>Eubacteriales</taxon>
        <taxon>Oscillospiraceae</taxon>
        <taxon>Pseudobacteroides</taxon>
    </lineage>
</organism>
<dbReference type="Proteomes" id="UP000036923">
    <property type="component" value="Unassembled WGS sequence"/>
</dbReference>
<protein>
    <recommendedName>
        <fullName evidence="4">DUF5362 domain-containing protein</fullName>
    </recommendedName>
</protein>
<comment type="caution">
    <text evidence="2">The sequence shown here is derived from an EMBL/GenBank/DDBJ whole genome shotgun (WGS) entry which is preliminary data.</text>
</comment>
<keyword evidence="1" id="KW-0472">Membrane</keyword>
<dbReference type="InterPro" id="IPR035287">
    <property type="entry name" value="DUF5362"/>
</dbReference>
<evidence type="ECO:0000313" key="3">
    <source>
        <dbReference type="Proteomes" id="UP000036923"/>
    </source>
</evidence>
<evidence type="ECO:0000256" key="1">
    <source>
        <dbReference type="SAM" id="Phobius"/>
    </source>
</evidence>
<dbReference type="EMBL" id="LGTC01000001">
    <property type="protein sequence ID" value="KNY24903.1"/>
    <property type="molecule type" value="Genomic_DNA"/>
</dbReference>
<evidence type="ECO:0000313" key="2">
    <source>
        <dbReference type="EMBL" id="KNY24903.1"/>
    </source>
</evidence>
<dbReference type="AlphaFoldDB" id="A0A0L6JGR0"/>
<gene>
    <name evidence="2" type="ORF">Bccel_0160</name>
</gene>
<dbReference type="RefSeq" id="WP_036939546.1">
    <property type="nucleotide sequence ID" value="NZ_JQKC01000009.1"/>
</dbReference>
<keyword evidence="3" id="KW-1185">Reference proteome</keyword>
<name>A0A0L6JGR0_9FIRM</name>